<accession>A0A0A9HDC0</accession>
<sequence length="26" mass="3117">MGINDCDHLPPLIFYLSLHFLWVWEG</sequence>
<organism evidence="1">
    <name type="scientific">Arundo donax</name>
    <name type="common">Giant reed</name>
    <name type="synonym">Donax arundinaceus</name>
    <dbReference type="NCBI Taxonomy" id="35708"/>
    <lineage>
        <taxon>Eukaryota</taxon>
        <taxon>Viridiplantae</taxon>
        <taxon>Streptophyta</taxon>
        <taxon>Embryophyta</taxon>
        <taxon>Tracheophyta</taxon>
        <taxon>Spermatophyta</taxon>
        <taxon>Magnoliopsida</taxon>
        <taxon>Liliopsida</taxon>
        <taxon>Poales</taxon>
        <taxon>Poaceae</taxon>
        <taxon>PACMAD clade</taxon>
        <taxon>Arundinoideae</taxon>
        <taxon>Arundineae</taxon>
        <taxon>Arundo</taxon>
    </lineage>
</organism>
<proteinExistence type="predicted"/>
<reference evidence="1" key="1">
    <citation type="submission" date="2014-09" db="EMBL/GenBank/DDBJ databases">
        <authorList>
            <person name="Magalhaes I.L.F."/>
            <person name="Oliveira U."/>
            <person name="Santos F.R."/>
            <person name="Vidigal T.H.D.A."/>
            <person name="Brescovit A.D."/>
            <person name="Santos A.J."/>
        </authorList>
    </citation>
    <scope>NUCLEOTIDE SEQUENCE</scope>
    <source>
        <tissue evidence="1">Shoot tissue taken approximately 20 cm above the soil surface</tissue>
    </source>
</reference>
<dbReference type="AlphaFoldDB" id="A0A0A9HDC0"/>
<protein>
    <submittedName>
        <fullName evidence="1">Uncharacterized protein</fullName>
    </submittedName>
</protein>
<reference evidence="1" key="2">
    <citation type="journal article" date="2015" name="Data Brief">
        <title>Shoot transcriptome of the giant reed, Arundo donax.</title>
        <authorList>
            <person name="Barrero R.A."/>
            <person name="Guerrero F.D."/>
            <person name="Moolhuijzen P."/>
            <person name="Goolsby J.A."/>
            <person name="Tidwell J."/>
            <person name="Bellgard S.E."/>
            <person name="Bellgard M.I."/>
        </authorList>
    </citation>
    <scope>NUCLEOTIDE SEQUENCE</scope>
    <source>
        <tissue evidence="1">Shoot tissue taken approximately 20 cm above the soil surface</tissue>
    </source>
</reference>
<evidence type="ECO:0000313" key="1">
    <source>
        <dbReference type="EMBL" id="JAE30908.1"/>
    </source>
</evidence>
<name>A0A0A9HDC0_ARUDO</name>
<dbReference type="EMBL" id="GBRH01166988">
    <property type="protein sequence ID" value="JAE30908.1"/>
    <property type="molecule type" value="Transcribed_RNA"/>
</dbReference>